<dbReference type="PANTHER" id="PTHR43448:SF7">
    <property type="entry name" value="4-HYDROXYBENZOATE SOLANESYLTRANSFERASE"/>
    <property type="match status" value="1"/>
</dbReference>
<accession>A0A402AP29</accession>
<evidence type="ECO:0000256" key="5">
    <source>
        <dbReference type="ARBA" id="ARBA00012292"/>
    </source>
</evidence>
<dbReference type="InterPro" id="IPR006369">
    <property type="entry name" value="Protohaem_IX_farnesylTrfase"/>
</dbReference>
<evidence type="ECO:0000313" key="18">
    <source>
        <dbReference type="Proteomes" id="UP000287188"/>
    </source>
</evidence>
<comment type="pathway">
    <text evidence="3 16">Porphyrin-containing compound metabolism; heme O biosynthesis; heme O from protoheme: step 1/1.</text>
</comment>
<evidence type="ECO:0000256" key="4">
    <source>
        <dbReference type="ARBA" id="ARBA00010223"/>
    </source>
</evidence>
<dbReference type="GO" id="GO:0048034">
    <property type="term" value="P:heme O biosynthetic process"/>
    <property type="evidence" value="ECO:0007669"/>
    <property type="project" value="UniProtKB-UniRule"/>
</dbReference>
<comment type="similarity">
    <text evidence="16">Belongs to the UbiA prenyltransferase family. Protoheme IX farnesyltransferase subfamily.</text>
</comment>
<dbReference type="NCBIfam" id="NF003349">
    <property type="entry name" value="PRK04375.1-2"/>
    <property type="match status" value="1"/>
</dbReference>
<dbReference type="EC" id="2.5.1.141" evidence="5 16"/>
<keyword evidence="18" id="KW-1185">Reference proteome</keyword>
<evidence type="ECO:0000256" key="16">
    <source>
        <dbReference type="HAMAP-Rule" id="MF_00154"/>
    </source>
</evidence>
<dbReference type="PANTHER" id="PTHR43448">
    <property type="entry name" value="PROTOHEME IX FARNESYLTRANSFERASE, MITOCHONDRIAL"/>
    <property type="match status" value="1"/>
</dbReference>
<evidence type="ECO:0000256" key="11">
    <source>
        <dbReference type="ARBA" id="ARBA00023136"/>
    </source>
</evidence>
<organism evidence="17 18">
    <name type="scientific">Dictyobacter kobayashii</name>
    <dbReference type="NCBI Taxonomy" id="2014872"/>
    <lineage>
        <taxon>Bacteria</taxon>
        <taxon>Bacillati</taxon>
        <taxon>Chloroflexota</taxon>
        <taxon>Ktedonobacteria</taxon>
        <taxon>Ktedonobacterales</taxon>
        <taxon>Dictyobacteraceae</taxon>
        <taxon>Dictyobacter</taxon>
    </lineage>
</organism>
<comment type="catalytic activity">
    <reaction evidence="15 16">
        <text>heme b + (2E,6E)-farnesyl diphosphate + H2O = Fe(II)-heme o + diphosphate</text>
        <dbReference type="Rhea" id="RHEA:28070"/>
        <dbReference type="ChEBI" id="CHEBI:15377"/>
        <dbReference type="ChEBI" id="CHEBI:33019"/>
        <dbReference type="ChEBI" id="CHEBI:60344"/>
        <dbReference type="ChEBI" id="CHEBI:60530"/>
        <dbReference type="ChEBI" id="CHEBI:175763"/>
        <dbReference type="EC" id="2.5.1.141"/>
    </reaction>
</comment>
<dbReference type="Proteomes" id="UP000287188">
    <property type="component" value="Unassembled WGS sequence"/>
</dbReference>
<feature type="transmembrane region" description="Helical" evidence="16">
    <location>
        <begin position="86"/>
        <end position="107"/>
    </location>
</feature>
<dbReference type="EMBL" id="BIFS01000001">
    <property type="protein sequence ID" value="GCE20779.1"/>
    <property type="molecule type" value="Genomic_DNA"/>
</dbReference>
<dbReference type="UniPathway" id="UPA00834">
    <property type="reaction ID" value="UER00712"/>
</dbReference>
<feature type="transmembrane region" description="Helical" evidence="16">
    <location>
        <begin position="154"/>
        <end position="175"/>
    </location>
</feature>
<evidence type="ECO:0000256" key="8">
    <source>
        <dbReference type="ARBA" id="ARBA00022692"/>
    </source>
</evidence>
<feature type="transmembrane region" description="Helical" evidence="16">
    <location>
        <begin position="61"/>
        <end position="80"/>
    </location>
</feature>
<dbReference type="FunFam" id="1.10.357.140:FF:000001">
    <property type="entry name" value="Protoheme IX farnesyltransferase"/>
    <property type="match status" value="1"/>
</dbReference>
<sequence>MKLLHRPAWMKISPAYVLPIVPTTHGGTLDVPVAGDQGVPVVSVPLRQVISAYINLMKPHVTVLLLGITVAAMVIVHGSLPALGLVIATLLGGAMAAGSANCINCYIDRDIDQVMSRTQRRSLPAGRVQPRQALLFGFALGIGSFLVLTLFVNLLSAVLSAAAIVFYVVVYTMWLKRTTTQNIVIGGAAGAVPVLVGWAAVTNSLSLTAILLFAIIFFWTPPHFWALALLIHKDYERAHIPMLPVVKGEHETRRQVFLYSILLLAITLLPYVTQRMGILYLIGAVLLGGILVYMALRLLMDHTKKWARTLFWYSNCYLAVLFAVMVIDRVLLH</sequence>
<dbReference type="Pfam" id="PF01040">
    <property type="entry name" value="UbiA"/>
    <property type="match status" value="1"/>
</dbReference>
<dbReference type="GO" id="GO:0008495">
    <property type="term" value="F:protoheme IX farnesyltransferase activity"/>
    <property type="evidence" value="ECO:0007669"/>
    <property type="project" value="UniProtKB-UniRule"/>
</dbReference>
<evidence type="ECO:0000256" key="6">
    <source>
        <dbReference type="ARBA" id="ARBA00022475"/>
    </source>
</evidence>
<evidence type="ECO:0000256" key="2">
    <source>
        <dbReference type="ARBA" id="ARBA00004651"/>
    </source>
</evidence>
<evidence type="ECO:0000256" key="13">
    <source>
        <dbReference type="ARBA" id="ARBA00040810"/>
    </source>
</evidence>
<reference evidence="18" key="1">
    <citation type="submission" date="2018-12" db="EMBL/GenBank/DDBJ databases">
        <title>Tengunoibacter tsumagoiensis gen. nov., sp. nov., Dictyobacter kobayashii sp. nov., D. alpinus sp. nov., and D. joshuensis sp. nov. and description of Dictyobacteraceae fam. nov. within the order Ktedonobacterales isolated from Tengu-no-mugimeshi.</title>
        <authorList>
            <person name="Wang C.M."/>
            <person name="Zheng Y."/>
            <person name="Sakai Y."/>
            <person name="Toyoda A."/>
            <person name="Minakuchi Y."/>
            <person name="Abe K."/>
            <person name="Yokota A."/>
            <person name="Yabe S."/>
        </authorList>
    </citation>
    <scope>NUCLEOTIDE SEQUENCE [LARGE SCALE GENOMIC DNA]</scope>
    <source>
        <strain evidence="18">Uno11</strain>
    </source>
</reference>
<comment type="caution">
    <text evidence="17">The sequence shown here is derived from an EMBL/GenBank/DDBJ whole genome shotgun (WGS) entry which is preliminary data.</text>
</comment>
<keyword evidence="11 16" id="KW-0472">Membrane</keyword>
<gene>
    <name evidence="17" type="primary">ctaB_2</name>
    <name evidence="16" type="synonym">ctaB</name>
    <name evidence="17" type="ORF">KDK_45790</name>
</gene>
<feature type="transmembrane region" description="Helical" evidence="16">
    <location>
        <begin position="278"/>
        <end position="299"/>
    </location>
</feature>
<proteinExistence type="inferred from homology"/>
<dbReference type="RefSeq" id="WP_218031953.1">
    <property type="nucleotide sequence ID" value="NZ_BIFS01000001.1"/>
</dbReference>
<evidence type="ECO:0000313" key="17">
    <source>
        <dbReference type="EMBL" id="GCE20779.1"/>
    </source>
</evidence>
<feature type="transmembrane region" description="Helical" evidence="16">
    <location>
        <begin position="207"/>
        <end position="231"/>
    </location>
</feature>
<keyword evidence="8 16" id="KW-0812">Transmembrane</keyword>
<evidence type="ECO:0000256" key="1">
    <source>
        <dbReference type="ARBA" id="ARBA00004019"/>
    </source>
</evidence>
<dbReference type="AlphaFoldDB" id="A0A402AP29"/>
<comment type="subcellular location">
    <subcellularLocation>
        <location evidence="2 16">Cell membrane</location>
        <topology evidence="2 16">Multi-pass membrane protein</topology>
    </subcellularLocation>
</comment>
<dbReference type="PROSITE" id="PS00943">
    <property type="entry name" value="UBIA"/>
    <property type="match status" value="1"/>
</dbReference>
<feature type="transmembrane region" description="Helical" evidence="16">
    <location>
        <begin position="128"/>
        <end position="148"/>
    </location>
</feature>
<evidence type="ECO:0000256" key="3">
    <source>
        <dbReference type="ARBA" id="ARBA00004919"/>
    </source>
</evidence>
<keyword evidence="6 16" id="KW-1003">Cell membrane</keyword>
<dbReference type="Gene3D" id="1.10.357.140">
    <property type="entry name" value="UbiA prenyltransferase"/>
    <property type="match status" value="1"/>
</dbReference>
<dbReference type="NCBIfam" id="TIGR01473">
    <property type="entry name" value="cyoE_ctaB"/>
    <property type="match status" value="1"/>
</dbReference>
<evidence type="ECO:0000256" key="10">
    <source>
        <dbReference type="ARBA" id="ARBA00023133"/>
    </source>
</evidence>
<dbReference type="InterPro" id="IPR000537">
    <property type="entry name" value="UbiA_prenyltransferase"/>
</dbReference>
<evidence type="ECO:0000256" key="7">
    <source>
        <dbReference type="ARBA" id="ARBA00022679"/>
    </source>
</evidence>
<protein>
    <recommendedName>
        <fullName evidence="13 16">Protoheme IX farnesyltransferase</fullName>
        <ecNumber evidence="5 16">2.5.1.141</ecNumber>
    </recommendedName>
    <alternativeName>
        <fullName evidence="14 16">Heme B farnesyltransferase</fullName>
    </alternativeName>
    <alternativeName>
        <fullName evidence="12 16">Heme O synthase</fullName>
    </alternativeName>
</protein>
<keyword evidence="10 16" id="KW-0350">Heme biosynthesis</keyword>
<dbReference type="HAMAP" id="MF_00154">
    <property type="entry name" value="CyoE_CtaB"/>
    <property type="match status" value="1"/>
</dbReference>
<evidence type="ECO:0000256" key="15">
    <source>
        <dbReference type="ARBA" id="ARBA00047690"/>
    </source>
</evidence>
<feature type="transmembrane region" description="Helical" evidence="16">
    <location>
        <begin position="256"/>
        <end position="272"/>
    </location>
</feature>
<name>A0A402AP29_9CHLR</name>
<dbReference type="GO" id="GO:0005886">
    <property type="term" value="C:plasma membrane"/>
    <property type="evidence" value="ECO:0007669"/>
    <property type="project" value="UniProtKB-SubCell"/>
</dbReference>
<dbReference type="InterPro" id="IPR030470">
    <property type="entry name" value="UbiA_prenylTrfase_CS"/>
</dbReference>
<feature type="transmembrane region" description="Helical" evidence="16">
    <location>
        <begin position="182"/>
        <end position="201"/>
    </location>
</feature>
<dbReference type="InterPro" id="IPR044878">
    <property type="entry name" value="UbiA_sf"/>
</dbReference>
<comment type="miscellaneous">
    <text evidence="16">Carbon 2 of the heme B porphyrin ring is defined according to the Fischer nomenclature.</text>
</comment>
<keyword evidence="7 16" id="KW-0808">Transferase</keyword>
<keyword evidence="9 16" id="KW-1133">Transmembrane helix</keyword>
<evidence type="ECO:0000256" key="12">
    <source>
        <dbReference type="ARBA" id="ARBA00030253"/>
    </source>
</evidence>
<evidence type="ECO:0000256" key="14">
    <source>
        <dbReference type="ARBA" id="ARBA00042475"/>
    </source>
</evidence>
<dbReference type="CDD" id="cd13957">
    <property type="entry name" value="PT_UbiA_Cox10"/>
    <property type="match status" value="1"/>
</dbReference>
<feature type="transmembrane region" description="Helical" evidence="16">
    <location>
        <begin position="311"/>
        <end position="332"/>
    </location>
</feature>
<comment type="similarity">
    <text evidence="4">In the C-terminal section; belongs to the UbiA prenyltransferase family. Protoheme IX farnesyltransferase subfamily.</text>
</comment>
<evidence type="ECO:0000256" key="9">
    <source>
        <dbReference type="ARBA" id="ARBA00022989"/>
    </source>
</evidence>
<comment type="function">
    <text evidence="1 16">Converts heme B (protoheme IX) to heme O by substitution of the vinyl group on carbon 2 of heme B porphyrin ring with a hydroxyethyl farnesyl side group.</text>
</comment>